<dbReference type="Proteomes" id="UP000330807">
    <property type="component" value="Unassembled WGS sequence"/>
</dbReference>
<feature type="transmembrane region" description="Helical" evidence="1">
    <location>
        <begin position="53"/>
        <end position="74"/>
    </location>
</feature>
<proteinExistence type="predicted"/>
<dbReference type="AlphaFoldDB" id="A0A5K1J649"/>
<keyword evidence="1" id="KW-0472">Membrane</keyword>
<dbReference type="Pfam" id="PF06197">
    <property type="entry name" value="DUF998"/>
    <property type="match status" value="1"/>
</dbReference>
<dbReference type="EMBL" id="CABWIH010000048">
    <property type="protein sequence ID" value="VWM01394.1"/>
    <property type="molecule type" value="Genomic_DNA"/>
</dbReference>
<evidence type="ECO:0000313" key="5">
    <source>
        <dbReference type="Proteomes" id="UP000361836"/>
    </source>
</evidence>
<gene>
    <name evidence="2" type="ORF">KCJAJFAP_02266</name>
    <name evidence="3" type="ORF">LMKDKBCB_02184</name>
</gene>
<evidence type="ECO:0000313" key="4">
    <source>
        <dbReference type="Proteomes" id="UP000330807"/>
    </source>
</evidence>
<name>A0A5K1J649_9ACTN</name>
<feature type="transmembrane region" description="Helical" evidence="1">
    <location>
        <begin position="86"/>
        <end position="108"/>
    </location>
</feature>
<evidence type="ECO:0000313" key="2">
    <source>
        <dbReference type="EMBL" id="VWL98820.1"/>
    </source>
</evidence>
<evidence type="ECO:0000256" key="1">
    <source>
        <dbReference type="SAM" id="Phobius"/>
    </source>
</evidence>
<feature type="transmembrane region" description="Helical" evidence="1">
    <location>
        <begin position="186"/>
        <end position="208"/>
    </location>
</feature>
<organism evidence="2 5">
    <name type="scientific">Collinsella aerofaciens</name>
    <dbReference type="NCBI Taxonomy" id="74426"/>
    <lineage>
        <taxon>Bacteria</taxon>
        <taxon>Bacillati</taxon>
        <taxon>Actinomycetota</taxon>
        <taxon>Coriobacteriia</taxon>
        <taxon>Coriobacteriales</taxon>
        <taxon>Coriobacteriaceae</taxon>
        <taxon>Collinsella</taxon>
    </lineage>
</organism>
<keyword evidence="1" id="KW-0812">Transmembrane</keyword>
<evidence type="ECO:0008006" key="6">
    <source>
        <dbReference type="Google" id="ProtNLM"/>
    </source>
</evidence>
<dbReference type="RefSeq" id="WP_152076702.1">
    <property type="nucleotide sequence ID" value="NZ_CAAKNU010000074.1"/>
</dbReference>
<feature type="transmembrane region" description="Helical" evidence="1">
    <location>
        <begin position="120"/>
        <end position="143"/>
    </location>
</feature>
<dbReference type="EMBL" id="CABWIE010000022">
    <property type="protein sequence ID" value="VWL98820.1"/>
    <property type="molecule type" value="Genomic_DNA"/>
</dbReference>
<sequence>MGGIPARALWGVLLLTIVGEFAICAVLERGVPGYDARIEAMSALGAGNSPVRLWYRAWLVWLGPAFAVGALLVHAEVIRASSSPPLAAASAICLVAFGTGAGVVAGVFPGSGSGRLPATLHGAGSALGFMALVAVPMLLGIAFKTQEPAFSLLSLVCFTASAAFFVLFVMADKAAFAGTWVSWGGWWERACLACAYLPVAVLSAARVLEA</sequence>
<reference evidence="4 5" key="1">
    <citation type="submission" date="2019-10" db="EMBL/GenBank/DDBJ databases">
        <authorList>
            <person name="Wolf R A."/>
        </authorList>
    </citation>
    <scope>NUCLEOTIDE SEQUENCE [LARGE SCALE GENOMIC DNA]</scope>
    <source>
        <strain evidence="3">Collinsella_aerofaciens_AK_138A</strain>
        <strain evidence="2">Collinsella_aerofaciens_MC2</strain>
    </source>
</reference>
<accession>A0A5K1J649</accession>
<evidence type="ECO:0000313" key="3">
    <source>
        <dbReference type="EMBL" id="VWM01394.1"/>
    </source>
</evidence>
<dbReference type="InterPro" id="IPR009339">
    <property type="entry name" value="DUF998"/>
</dbReference>
<dbReference type="Proteomes" id="UP000361836">
    <property type="component" value="Unassembled WGS sequence"/>
</dbReference>
<keyword evidence="1" id="KW-1133">Transmembrane helix</keyword>
<keyword evidence="5" id="KW-1185">Reference proteome</keyword>
<feature type="transmembrane region" description="Helical" evidence="1">
    <location>
        <begin position="150"/>
        <end position="171"/>
    </location>
</feature>
<protein>
    <recommendedName>
        <fullName evidence="6">DUF998 domain-containing protein</fullName>
    </recommendedName>
</protein>